<name>A0A4Z0W4Y9_9GAMM</name>
<dbReference type="Gene3D" id="1.10.540.10">
    <property type="entry name" value="Acyl-CoA dehydrogenase/oxidase, N-terminal domain"/>
    <property type="match status" value="1"/>
</dbReference>
<dbReference type="InterPro" id="IPR037069">
    <property type="entry name" value="AcylCoA_DH/ox_N_sf"/>
</dbReference>
<keyword evidence="4 5" id="KW-0274">FAD</keyword>
<comment type="cofactor">
    <cofactor evidence="1 5">
        <name>FAD</name>
        <dbReference type="ChEBI" id="CHEBI:57692"/>
    </cofactor>
</comment>
<dbReference type="EMBL" id="SRMF01000012">
    <property type="protein sequence ID" value="TGG90608.1"/>
    <property type="molecule type" value="Genomic_DNA"/>
</dbReference>
<evidence type="ECO:0000256" key="2">
    <source>
        <dbReference type="ARBA" id="ARBA00009347"/>
    </source>
</evidence>
<keyword evidence="10" id="KW-1185">Reference proteome</keyword>
<feature type="domain" description="Acyl-CoA dehydrogenase/oxidase C-terminal" evidence="6">
    <location>
        <begin position="280"/>
        <end position="438"/>
    </location>
</feature>
<dbReference type="Gene3D" id="1.20.140.10">
    <property type="entry name" value="Butyryl-CoA Dehydrogenase, subunit A, domain 3"/>
    <property type="match status" value="1"/>
</dbReference>
<dbReference type="InterPro" id="IPR009100">
    <property type="entry name" value="AcylCoA_DH/oxidase_NM_dom_sf"/>
</dbReference>
<sequence length="580" mass="62355">MVYHPPLADIRFVLKHLIGPQQRASVPAFADLDEDTVDAILQEAARFAVEVLAPLQRVGDQQGCRLDEQGRVRTPEGWTEAFAQFRAAGWTAARAPQELGGQALPQLLATMITEFWQGANMAFSLLQPLTDGALEALAEGGATDLLDKYGPGLTQGEWAATMALTEPAAGSDLGRVATKAVPAGDGRYRLSGNKIYITYGDHDLAAGILHLVLARVPDAPAGSRGLSLFAVPSHLDVGQRNAVTCTGLEHKLGLHGSPTCSLQFGAEEGALAYLVGTLHQGLPIMFVMMNAARLSVGMQAVGVIERGYQTALGWARERRQGHHPVTGESAVLIEHPDVKRLLLRIRSQTLALRLLGYWLAFQQDRVASAADVPAQGLVDLLTPVFKAYASEAANRLAGDVIQIFGGLGFVEETGVAQLYRDLRISTIYEGTTGIQAQDLVLRKLLRDQGTVFQIWVDQVAADLELCRHPQVTVAMPLISSALQQLDRGVRTLLQTSAENPIRLHGGSVALLEAMGVLASAWQLVRAVTAMDSTAPATDPQADLPDLLNAYCAQFLPDVGAHLQRLQRADWGQAARLAVEQ</sequence>
<dbReference type="InterPro" id="IPR052166">
    <property type="entry name" value="Diverse_Acyl-CoA_DH"/>
</dbReference>
<feature type="domain" description="Acyl-CoA oxidase/dehydrogenase middle" evidence="7">
    <location>
        <begin position="162"/>
        <end position="264"/>
    </location>
</feature>
<evidence type="ECO:0000256" key="4">
    <source>
        <dbReference type="ARBA" id="ARBA00022827"/>
    </source>
</evidence>
<evidence type="ECO:0000259" key="6">
    <source>
        <dbReference type="Pfam" id="PF00441"/>
    </source>
</evidence>
<dbReference type="OrthoDB" id="9764895at2"/>
<dbReference type="Proteomes" id="UP000297475">
    <property type="component" value="Unassembled WGS sequence"/>
</dbReference>
<evidence type="ECO:0000256" key="1">
    <source>
        <dbReference type="ARBA" id="ARBA00001974"/>
    </source>
</evidence>
<comment type="similarity">
    <text evidence="2 5">Belongs to the acyl-CoA dehydrogenase family.</text>
</comment>
<dbReference type="InterPro" id="IPR036250">
    <property type="entry name" value="AcylCo_DH-like_C"/>
</dbReference>
<comment type="caution">
    <text evidence="9">The sequence shown here is derived from an EMBL/GenBank/DDBJ whole genome shotgun (WGS) entry which is preliminary data.</text>
</comment>
<protein>
    <submittedName>
        <fullName evidence="9">Acyl-CoA dehydrogenase</fullName>
    </submittedName>
</protein>
<dbReference type="Pfam" id="PF02771">
    <property type="entry name" value="Acyl-CoA_dh_N"/>
    <property type="match status" value="1"/>
</dbReference>
<gene>
    <name evidence="9" type="ORF">E4656_17940</name>
</gene>
<evidence type="ECO:0000259" key="8">
    <source>
        <dbReference type="Pfam" id="PF02771"/>
    </source>
</evidence>
<dbReference type="Gene3D" id="2.40.110.10">
    <property type="entry name" value="Butyryl-CoA Dehydrogenase, subunit A, domain 2"/>
    <property type="match status" value="1"/>
</dbReference>
<dbReference type="SUPFAM" id="SSF56645">
    <property type="entry name" value="Acyl-CoA dehydrogenase NM domain-like"/>
    <property type="match status" value="1"/>
</dbReference>
<dbReference type="InterPro" id="IPR006091">
    <property type="entry name" value="Acyl-CoA_Oxase/DH_mid-dom"/>
</dbReference>
<evidence type="ECO:0000256" key="5">
    <source>
        <dbReference type="RuleBase" id="RU362125"/>
    </source>
</evidence>
<dbReference type="InterPro" id="IPR013786">
    <property type="entry name" value="AcylCoA_DH/ox_N"/>
</dbReference>
<dbReference type="PANTHER" id="PTHR42803">
    <property type="entry name" value="ACYL-COA DEHYDROGENASE"/>
    <property type="match status" value="1"/>
</dbReference>
<evidence type="ECO:0000313" key="9">
    <source>
        <dbReference type="EMBL" id="TGG90608.1"/>
    </source>
</evidence>
<dbReference type="Pfam" id="PF00441">
    <property type="entry name" value="Acyl-CoA_dh_1"/>
    <property type="match status" value="1"/>
</dbReference>
<dbReference type="InterPro" id="IPR046373">
    <property type="entry name" value="Acyl-CoA_Oxase/DH_mid-dom_sf"/>
</dbReference>
<evidence type="ECO:0000313" key="10">
    <source>
        <dbReference type="Proteomes" id="UP000297475"/>
    </source>
</evidence>
<keyword evidence="3 5" id="KW-0285">Flavoprotein</keyword>
<accession>A0A4Z0W4Y9</accession>
<dbReference type="RefSeq" id="WP_135484696.1">
    <property type="nucleotide sequence ID" value="NZ_SRMF01000012.1"/>
</dbReference>
<dbReference type="AlphaFoldDB" id="A0A4Z0W4Y9"/>
<dbReference type="Pfam" id="PF02770">
    <property type="entry name" value="Acyl-CoA_dh_M"/>
    <property type="match status" value="1"/>
</dbReference>
<reference evidence="9 10" key="1">
    <citation type="submission" date="2019-04" db="EMBL/GenBank/DDBJ databases">
        <title>Natronospirillum operosus gen. nov., sp. nov., a haloalkaliphilic satellite isolated from decaying biomass of laboratory culture of cyanobacterium Geitlerinema sp. and proposal of Natronospirillaceae fam. nov. and Saccharospirillaceae fam. nov.</title>
        <authorList>
            <person name="Kevbrin V."/>
            <person name="Boltyanskaya Y."/>
            <person name="Koziaeva V."/>
            <person name="Grouzdev D.S."/>
            <person name="Park M."/>
            <person name="Cho J."/>
        </authorList>
    </citation>
    <scope>NUCLEOTIDE SEQUENCE [LARGE SCALE GENOMIC DNA]</scope>
    <source>
        <strain evidence="9 10">G-116</strain>
    </source>
</reference>
<proteinExistence type="inferred from homology"/>
<dbReference type="GO" id="GO:0050660">
    <property type="term" value="F:flavin adenine dinucleotide binding"/>
    <property type="evidence" value="ECO:0007669"/>
    <property type="project" value="InterPro"/>
</dbReference>
<feature type="domain" description="Acyl-CoA dehydrogenase/oxidase N-terminal" evidence="8">
    <location>
        <begin position="38"/>
        <end position="157"/>
    </location>
</feature>
<evidence type="ECO:0000259" key="7">
    <source>
        <dbReference type="Pfam" id="PF02770"/>
    </source>
</evidence>
<dbReference type="PANTHER" id="PTHR42803:SF1">
    <property type="entry name" value="BROAD-SPECIFICITY LINEAR ACYL-COA DEHYDROGENASE FADE5"/>
    <property type="match status" value="1"/>
</dbReference>
<dbReference type="GO" id="GO:0016627">
    <property type="term" value="F:oxidoreductase activity, acting on the CH-CH group of donors"/>
    <property type="evidence" value="ECO:0007669"/>
    <property type="project" value="InterPro"/>
</dbReference>
<evidence type="ECO:0000256" key="3">
    <source>
        <dbReference type="ARBA" id="ARBA00022630"/>
    </source>
</evidence>
<dbReference type="SUPFAM" id="SSF47203">
    <property type="entry name" value="Acyl-CoA dehydrogenase C-terminal domain-like"/>
    <property type="match status" value="1"/>
</dbReference>
<dbReference type="InterPro" id="IPR009075">
    <property type="entry name" value="AcylCo_DH/oxidase_C"/>
</dbReference>
<organism evidence="9 10">
    <name type="scientific">Natronospirillum operosum</name>
    <dbReference type="NCBI Taxonomy" id="2759953"/>
    <lineage>
        <taxon>Bacteria</taxon>
        <taxon>Pseudomonadati</taxon>
        <taxon>Pseudomonadota</taxon>
        <taxon>Gammaproteobacteria</taxon>
        <taxon>Oceanospirillales</taxon>
        <taxon>Natronospirillaceae</taxon>
        <taxon>Natronospirillum</taxon>
    </lineage>
</organism>
<keyword evidence="5" id="KW-0560">Oxidoreductase</keyword>